<dbReference type="PANTHER" id="PTHR42756:SF1">
    <property type="entry name" value="TRANSCRIPTIONAL REPRESSOR OF EMRAB OPERON"/>
    <property type="match status" value="1"/>
</dbReference>
<keyword evidence="3" id="KW-0804">Transcription</keyword>
<evidence type="ECO:0000256" key="1">
    <source>
        <dbReference type="ARBA" id="ARBA00023015"/>
    </source>
</evidence>
<dbReference type="Gene3D" id="1.10.10.10">
    <property type="entry name" value="Winged helix-like DNA-binding domain superfamily/Winged helix DNA-binding domain"/>
    <property type="match status" value="1"/>
</dbReference>
<dbReference type="PANTHER" id="PTHR42756">
    <property type="entry name" value="TRANSCRIPTIONAL REGULATOR, MARR"/>
    <property type="match status" value="1"/>
</dbReference>
<dbReference type="SMART" id="SM00347">
    <property type="entry name" value="HTH_MARR"/>
    <property type="match status" value="1"/>
</dbReference>
<reference evidence="5 6" key="1">
    <citation type="submission" date="2021-04" db="EMBL/GenBank/DDBJ databases">
        <title>novel species isolated from subtropical streams in China.</title>
        <authorList>
            <person name="Lu H."/>
        </authorList>
    </citation>
    <scope>NUCLEOTIDE SEQUENCE [LARGE SCALE GENOMIC DNA]</scope>
    <source>
        <strain evidence="5 6">BYS107W</strain>
    </source>
</reference>
<keyword evidence="2" id="KW-0238">DNA-binding</keyword>
<name>A0A941I1X0_9BURK</name>
<keyword evidence="1" id="KW-0805">Transcription regulation</keyword>
<accession>A0A941I1X0</accession>
<evidence type="ECO:0000313" key="6">
    <source>
        <dbReference type="Proteomes" id="UP000680158"/>
    </source>
</evidence>
<feature type="domain" description="HTH marR-type" evidence="4">
    <location>
        <begin position="7"/>
        <end position="137"/>
    </location>
</feature>
<keyword evidence="6" id="KW-1185">Reference proteome</keyword>
<organism evidence="5 6">
    <name type="scientific">Undibacterium baiyunense</name>
    <dbReference type="NCBI Taxonomy" id="2828731"/>
    <lineage>
        <taxon>Bacteria</taxon>
        <taxon>Pseudomonadati</taxon>
        <taxon>Pseudomonadota</taxon>
        <taxon>Betaproteobacteria</taxon>
        <taxon>Burkholderiales</taxon>
        <taxon>Oxalobacteraceae</taxon>
        <taxon>Undibacterium</taxon>
    </lineage>
</organism>
<proteinExistence type="predicted"/>
<gene>
    <name evidence="5" type="ORF">KDM92_03780</name>
</gene>
<evidence type="ECO:0000256" key="3">
    <source>
        <dbReference type="ARBA" id="ARBA00023163"/>
    </source>
</evidence>
<evidence type="ECO:0000259" key="4">
    <source>
        <dbReference type="PROSITE" id="PS50995"/>
    </source>
</evidence>
<comment type="caution">
    <text evidence="5">The sequence shown here is derived from an EMBL/GenBank/DDBJ whole genome shotgun (WGS) entry which is preliminary data.</text>
</comment>
<dbReference type="Proteomes" id="UP000680158">
    <property type="component" value="Unassembled WGS sequence"/>
</dbReference>
<dbReference type="GO" id="GO:0003700">
    <property type="term" value="F:DNA-binding transcription factor activity"/>
    <property type="evidence" value="ECO:0007669"/>
    <property type="project" value="InterPro"/>
</dbReference>
<protein>
    <submittedName>
        <fullName evidence="5">Winged helix-turn-helix transcriptional regulator</fullName>
    </submittedName>
</protein>
<evidence type="ECO:0000256" key="2">
    <source>
        <dbReference type="ARBA" id="ARBA00023125"/>
    </source>
</evidence>
<dbReference type="InterPro" id="IPR000835">
    <property type="entry name" value="HTH_MarR-typ"/>
</dbReference>
<dbReference type="AlphaFoldDB" id="A0A941I1X0"/>
<dbReference type="EMBL" id="JAGSPM010000002">
    <property type="protein sequence ID" value="MBR7745687.1"/>
    <property type="molecule type" value="Genomic_DNA"/>
</dbReference>
<dbReference type="GO" id="GO:0003677">
    <property type="term" value="F:DNA binding"/>
    <property type="evidence" value="ECO:0007669"/>
    <property type="project" value="UniProtKB-KW"/>
</dbReference>
<dbReference type="RefSeq" id="WP_212683079.1">
    <property type="nucleotide sequence ID" value="NZ_JAGSPM010000002.1"/>
</dbReference>
<evidence type="ECO:0000313" key="5">
    <source>
        <dbReference type="EMBL" id="MBR7745687.1"/>
    </source>
</evidence>
<dbReference type="Pfam" id="PF01047">
    <property type="entry name" value="MarR"/>
    <property type="match status" value="1"/>
</dbReference>
<dbReference type="PROSITE" id="PS50995">
    <property type="entry name" value="HTH_MARR_2"/>
    <property type="match status" value="1"/>
</dbReference>
<dbReference type="InterPro" id="IPR036390">
    <property type="entry name" value="WH_DNA-bd_sf"/>
</dbReference>
<dbReference type="SUPFAM" id="SSF46785">
    <property type="entry name" value="Winged helix' DNA-binding domain"/>
    <property type="match status" value="1"/>
</dbReference>
<dbReference type="InterPro" id="IPR036388">
    <property type="entry name" value="WH-like_DNA-bd_sf"/>
</dbReference>
<sequence length="164" mass="17849">MLTPSHSGSLVREVSRLFVRSQRAQTACVDGASNVQCHVLTELLRVDGITQQALAERLSLDKAWISRAVDALVGDGVVSKLPSELDKRSVNLSLTPLGRVRAEKLESALNNHAAQVFNLIPQDKHAQLEDSLNILIAALRQNPFEQNDLHSDVENNAGSTSSHP</sequence>